<gene>
    <name evidence="1" type="ORF">MJA45_06500</name>
</gene>
<sequence>MYTLLRSLYDPSGKLPPVSETAQYQEALRQIEESGICCQVYSLLHSRNRLEEVPAFFRNRLQQVRSDSLYLNLYLGRSLQKLLQSLEERGIPAIPLKGVPFAERYFGGASARPTSDIDLLIQPVHLEAAEECVRSLGYDEEEERIPAHFHRSFSRRLPHTPVPLTVELHWGLLKENTSALTMDAFWAASEPYGKFRYIRRLSDYHEFYMIALHGWKHNLNSAKYLLDLVQLVHVLGDRLDYSRLLRDAAVDRTSRRLKWTLSVLYRQFPHLHAIQPLLWKLPERLYWEPEHGQHPPGAIGRYRNLLVTQHMLFDSFFHALPGAARWLFPSRVEAGFELEKGLTDSRHGSLIPLYLQRGRHLIRALSQGTKKVEK</sequence>
<protein>
    <submittedName>
        <fullName evidence="1">Nucleotidyltransferase family protein</fullName>
    </submittedName>
</protein>
<keyword evidence="2" id="KW-1185">Reference proteome</keyword>
<dbReference type="EMBL" id="CP130318">
    <property type="protein sequence ID" value="WNQ14169.1"/>
    <property type="molecule type" value="Genomic_DNA"/>
</dbReference>
<dbReference type="Pfam" id="PF14907">
    <property type="entry name" value="NTP_transf_5"/>
    <property type="match status" value="1"/>
</dbReference>
<evidence type="ECO:0000313" key="1">
    <source>
        <dbReference type="EMBL" id="WNQ14169.1"/>
    </source>
</evidence>
<dbReference type="AlphaFoldDB" id="A0AA96LHE1"/>
<evidence type="ECO:0000313" key="2">
    <source>
        <dbReference type="Proteomes" id="UP001305702"/>
    </source>
</evidence>
<dbReference type="RefSeq" id="WP_315607949.1">
    <property type="nucleotide sequence ID" value="NZ_CP130318.1"/>
</dbReference>
<dbReference type="KEGG" id="paun:MJA45_06500"/>
<name>A0AA96LHE1_9BACL</name>
<reference evidence="1 2" key="1">
    <citation type="submission" date="2022-02" db="EMBL/GenBank/DDBJ databases">
        <title>Paenibacillus sp. MBLB1776 Whole Genome Shotgun Sequencing.</title>
        <authorList>
            <person name="Hwang C.Y."/>
            <person name="Cho E.-S."/>
            <person name="Seo M.-J."/>
        </authorList>
    </citation>
    <scope>NUCLEOTIDE SEQUENCE [LARGE SCALE GENOMIC DNA]</scope>
    <source>
        <strain evidence="1 2">MBLB1776</strain>
    </source>
</reference>
<dbReference type="Proteomes" id="UP001305702">
    <property type="component" value="Chromosome"/>
</dbReference>
<organism evidence="1 2">
    <name type="scientific">Paenibacillus aurantius</name>
    <dbReference type="NCBI Taxonomy" id="2918900"/>
    <lineage>
        <taxon>Bacteria</taxon>
        <taxon>Bacillati</taxon>
        <taxon>Bacillota</taxon>
        <taxon>Bacilli</taxon>
        <taxon>Bacillales</taxon>
        <taxon>Paenibacillaceae</taxon>
        <taxon>Paenibacillus</taxon>
    </lineage>
</organism>
<accession>A0AA96LHE1</accession>
<proteinExistence type="predicted"/>
<dbReference type="InterPro" id="IPR039498">
    <property type="entry name" value="NTP_transf_5"/>
</dbReference>